<dbReference type="Ensembl" id="ENSCSET00000033507.1">
    <property type="protein sequence ID" value="ENSCSEP00000033083.1"/>
    <property type="gene ID" value="ENSCSEG00000021236.1"/>
</dbReference>
<comment type="subunit">
    <text evidence="4">Interacts with HSPE; the interaction, inhibited by heparin, promotes the generation of activated factor X and activates coagulation in the presence of activated factor VII.</text>
</comment>
<dbReference type="OMA" id="NPYRESN"/>
<organism evidence="21 22">
    <name type="scientific">Cynoglossus semilaevis</name>
    <name type="common">Tongue sole</name>
    <dbReference type="NCBI Taxonomy" id="244447"/>
    <lineage>
        <taxon>Eukaryota</taxon>
        <taxon>Metazoa</taxon>
        <taxon>Chordata</taxon>
        <taxon>Craniata</taxon>
        <taxon>Vertebrata</taxon>
        <taxon>Euteleostomi</taxon>
        <taxon>Actinopterygii</taxon>
        <taxon>Neopterygii</taxon>
        <taxon>Teleostei</taxon>
        <taxon>Neoteleostei</taxon>
        <taxon>Acanthomorphata</taxon>
        <taxon>Carangaria</taxon>
        <taxon>Pleuronectiformes</taxon>
        <taxon>Pleuronectoidei</taxon>
        <taxon>Cynoglossidae</taxon>
        <taxon>Cynoglossinae</taxon>
        <taxon>Cynoglossus</taxon>
    </lineage>
</organism>
<protein>
    <recommendedName>
        <fullName evidence="5">Tissue factor</fullName>
    </recommendedName>
    <alternativeName>
        <fullName evidence="16">Coagulation factor III</fullName>
    </alternativeName>
</protein>
<comment type="similarity">
    <text evidence="3">Belongs to the tissue factor family.</text>
</comment>
<dbReference type="KEGG" id="csem:103396647"/>
<keyword evidence="9 17" id="KW-1133">Transmembrane helix</keyword>
<feature type="domain" description="Fibronectin type-III" evidence="19">
    <location>
        <begin position="9"/>
        <end position="101"/>
    </location>
</feature>
<dbReference type="SUPFAM" id="SSF49265">
    <property type="entry name" value="Fibronectin type III"/>
    <property type="match status" value="2"/>
</dbReference>
<keyword evidence="22" id="KW-1185">Reference proteome</keyword>
<keyword evidence="13" id="KW-1015">Disulfide bond</keyword>
<evidence type="ECO:0000256" key="12">
    <source>
        <dbReference type="ARBA" id="ARBA00023139"/>
    </source>
</evidence>
<dbReference type="Pfam" id="PF01108">
    <property type="entry name" value="Tissue_fac"/>
    <property type="match status" value="1"/>
</dbReference>
<evidence type="ECO:0000256" key="17">
    <source>
        <dbReference type="SAM" id="Phobius"/>
    </source>
</evidence>
<dbReference type="Proteomes" id="UP000265120">
    <property type="component" value="Chromosome 20"/>
</dbReference>
<evidence type="ECO:0000256" key="2">
    <source>
        <dbReference type="ARBA" id="ARBA00004479"/>
    </source>
</evidence>
<keyword evidence="7" id="KW-0356">Hemostasis</keyword>
<feature type="chain" id="PRO_5018285491" description="Tissue factor" evidence="18">
    <location>
        <begin position="25"/>
        <end position="291"/>
    </location>
</feature>
<evidence type="ECO:0000256" key="16">
    <source>
        <dbReference type="ARBA" id="ARBA00031171"/>
    </source>
</evidence>
<sequence>MAFLKPVLCPVVCLCAWIITAAVTEDVPKAENVHWTSLDFKTILRWESKAMMGYTYTVLYSRAGADWIEHIDCMQLSEMECDMTNLLRPFNRTYTADIQTEHVEMDYNHDPEELTHTYSPEFNPYKQSNISAANFTVHIVNKRTVAVNITDPLTGIHENNKQLSIRDVFRKDLKYKISYYKSGSTGKKDIVSDSSVTEVPNLDTEEGYCFMVAAFIPSRPKSTQLGAWSKQLCVTGPRTFLHELSVGVWVGAVAILLVVLVIIIAVTVLCCRWCRRKRNDQVETPQALVPR</sequence>
<keyword evidence="8 18" id="KW-0732">Signal</keyword>
<evidence type="ECO:0000256" key="5">
    <source>
        <dbReference type="ARBA" id="ARBA00018722"/>
    </source>
</evidence>
<proteinExistence type="inferred from homology"/>
<dbReference type="Pfam" id="PF09294">
    <property type="entry name" value="Interfer-bind"/>
    <property type="match status" value="1"/>
</dbReference>
<evidence type="ECO:0000256" key="3">
    <source>
        <dbReference type="ARBA" id="ARBA00009197"/>
    </source>
</evidence>
<dbReference type="InterPro" id="IPR036116">
    <property type="entry name" value="FN3_sf"/>
</dbReference>
<evidence type="ECO:0000313" key="21">
    <source>
        <dbReference type="Ensembl" id="ENSCSEP00000033083.1"/>
    </source>
</evidence>
<dbReference type="InterPro" id="IPR015373">
    <property type="entry name" value="Interferon/interleukin_rcp_dom"/>
</dbReference>
<dbReference type="GO" id="GO:0004896">
    <property type="term" value="F:cytokine receptor activity"/>
    <property type="evidence" value="ECO:0007669"/>
    <property type="project" value="TreeGrafter"/>
</dbReference>
<dbReference type="GO" id="GO:0005886">
    <property type="term" value="C:plasma membrane"/>
    <property type="evidence" value="ECO:0007669"/>
    <property type="project" value="TreeGrafter"/>
</dbReference>
<dbReference type="GO" id="GO:0007596">
    <property type="term" value="P:blood coagulation"/>
    <property type="evidence" value="ECO:0007669"/>
    <property type="project" value="UniProtKB-KW"/>
</dbReference>
<dbReference type="InterPro" id="IPR013783">
    <property type="entry name" value="Ig-like_fold"/>
</dbReference>
<evidence type="ECO:0000256" key="18">
    <source>
        <dbReference type="SAM" id="SignalP"/>
    </source>
</evidence>
<keyword evidence="10" id="KW-0094">Blood coagulation</keyword>
<dbReference type="OrthoDB" id="8942372at2759"/>
<keyword evidence="15" id="KW-0449">Lipoprotein</keyword>
<evidence type="ECO:0000256" key="11">
    <source>
        <dbReference type="ARBA" id="ARBA00023136"/>
    </source>
</evidence>
<keyword evidence="12" id="KW-0564">Palmitate</keyword>
<evidence type="ECO:0000256" key="1">
    <source>
        <dbReference type="ARBA" id="ARBA00002201"/>
    </source>
</evidence>
<evidence type="ECO:0000256" key="7">
    <source>
        <dbReference type="ARBA" id="ARBA00022696"/>
    </source>
</evidence>
<dbReference type="FunFam" id="2.60.40.10:FF:000899">
    <property type="entry name" value="Tissue factor"/>
    <property type="match status" value="1"/>
</dbReference>
<name>A0A3P8X099_CYNSE</name>
<comment type="function">
    <text evidence="1">Initiates blood coagulation by forming a complex with circulating factor VII or VIIa. The [TF:VIIa] complex activates factors IX or X by specific limited proteolysis. TF plays a role in normal hemostasis by initiating the cell-surface assembly and propagation of the coagulation protease cascade.</text>
</comment>
<reference evidence="21" key="2">
    <citation type="submission" date="2025-08" db="UniProtKB">
        <authorList>
            <consortium name="Ensembl"/>
        </authorList>
    </citation>
    <scope>IDENTIFICATION</scope>
</reference>
<evidence type="ECO:0000256" key="15">
    <source>
        <dbReference type="ARBA" id="ARBA00023288"/>
    </source>
</evidence>
<dbReference type="PANTHER" id="PTHR20859">
    <property type="entry name" value="INTERFERON/INTERLEUKIN RECEPTOR"/>
    <property type="match status" value="1"/>
</dbReference>
<dbReference type="Gene3D" id="2.60.40.10">
    <property type="entry name" value="Immunoglobulins"/>
    <property type="match status" value="2"/>
</dbReference>
<evidence type="ECO:0000256" key="8">
    <source>
        <dbReference type="ARBA" id="ARBA00022729"/>
    </source>
</evidence>
<keyword evidence="14" id="KW-0325">Glycoprotein</keyword>
<dbReference type="PANTHER" id="PTHR20859:SF22">
    <property type="entry name" value="TISSUE FACTOR"/>
    <property type="match status" value="1"/>
</dbReference>
<dbReference type="InterPro" id="IPR001187">
    <property type="entry name" value="Tissue_factor"/>
</dbReference>
<evidence type="ECO:0000259" key="19">
    <source>
        <dbReference type="Pfam" id="PF01108"/>
    </source>
</evidence>
<dbReference type="AlphaFoldDB" id="A0A3P8X099"/>
<evidence type="ECO:0000256" key="10">
    <source>
        <dbReference type="ARBA" id="ARBA00023084"/>
    </source>
</evidence>
<evidence type="ECO:0000313" key="22">
    <source>
        <dbReference type="Proteomes" id="UP000265120"/>
    </source>
</evidence>
<evidence type="ECO:0000256" key="4">
    <source>
        <dbReference type="ARBA" id="ARBA00011184"/>
    </source>
</evidence>
<evidence type="ECO:0000259" key="20">
    <source>
        <dbReference type="Pfam" id="PF09294"/>
    </source>
</evidence>
<dbReference type="InParanoid" id="A0A3P8X099"/>
<feature type="domain" description="Interferon/interleukin receptor" evidence="20">
    <location>
        <begin position="136"/>
        <end position="234"/>
    </location>
</feature>
<dbReference type="RefSeq" id="XP_008333041.1">
    <property type="nucleotide sequence ID" value="XM_008334819.3"/>
</dbReference>
<evidence type="ECO:0000256" key="14">
    <source>
        <dbReference type="ARBA" id="ARBA00023180"/>
    </source>
</evidence>
<dbReference type="GeneTree" id="ENSGT00390000012668"/>
<feature type="transmembrane region" description="Helical" evidence="17">
    <location>
        <begin position="246"/>
        <end position="271"/>
    </location>
</feature>
<dbReference type="GeneID" id="103396647"/>
<evidence type="ECO:0000256" key="6">
    <source>
        <dbReference type="ARBA" id="ARBA00022692"/>
    </source>
</evidence>
<comment type="subcellular location">
    <subcellularLocation>
        <location evidence="2">Membrane</location>
        <topology evidence="2">Single-pass type I membrane protein</topology>
    </subcellularLocation>
</comment>
<keyword evidence="6 17" id="KW-0812">Transmembrane</keyword>
<dbReference type="InterPro" id="IPR050650">
    <property type="entry name" value="Type-II_Cytokine-TF_Rcpt"/>
</dbReference>
<reference evidence="21" key="3">
    <citation type="submission" date="2025-09" db="UniProtKB">
        <authorList>
            <consortium name="Ensembl"/>
        </authorList>
    </citation>
    <scope>IDENTIFICATION</scope>
</reference>
<feature type="signal peptide" evidence="18">
    <location>
        <begin position="1"/>
        <end position="24"/>
    </location>
</feature>
<dbReference type="InterPro" id="IPR003961">
    <property type="entry name" value="FN3_dom"/>
</dbReference>
<evidence type="ECO:0000256" key="9">
    <source>
        <dbReference type="ARBA" id="ARBA00022989"/>
    </source>
</evidence>
<dbReference type="PRINTS" id="PR00346">
    <property type="entry name" value="TISSUEFACTOR"/>
</dbReference>
<accession>A0A3P8X099</accession>
<reference evidence="21 22" key="1">
    <citation type="journal article" date="2014" name="Nat. Genet.">
        <title>Whole-genome sequence of a flatfish provides insights into ZW sex chromosome evolution and adaptation to a benthic lifestyle.</title>
        <authorList>
            <person name="Chen S."/>
            <person name="Zhang G."/>
            <person name="Shao C."/>
            <person name="Huang Q."/>
            <person name="Liu G."/>
            <person name="Zhang P."/>
            <person name="Song W."/>
            <person name="An N."/>
            <person name="Chalopin D."/>
            <person name="Volff J.N."/>
            <person name="Hong Y."/>
            <person name="Li Q."/>
            <person name="Sha Z."/>
            <person name="Zhou H."/>
            <person name="Xie M."/>
            <person name="Yu Q."/>
            <person name="Liu Y."/>
            <person name="Xiang H."/>
            <person name="Wang N."/>
            <person name="Wu K."/>
            <person name="Yang C."/>
            <person name="Zhou Q."/>
            <person name="Liao X."/>
            <person name="Yang L."/>
            <person name="Hu Q."/>
            <person name="Zhang J."/>
            <person name="Meng L."/>
            <person name="Jin L."/>
            <person name="Tian Y."/>
            <person name="Lian J."/>
            <person name="Yang J."/>
            <person name="Miao G."/>
            <person name="Liu S."/>
            <person name="Liang Z."/>
            <person name="Yan F."/>
            <person name="Li Y."/>
            <person name="Sun B."/>
            <person name="Zhang H."/>
            <person name="Zhang J."/>
            <person name="Zhu Y."/>
            <person name="Du M."/>
            <person name="Zhao Y."/>
            <person name="Schartl M."/>
            <person name="Tang Q."/>
            <person name="Wang J."/>
        </authorList>
    </citation>
    <scope>NUCLEOTIDE SEQUENCE</scope>
</reference>
<evidence type="ECO:0000256" key="13">
    <source>
        <dbReference type="ARBA" id="ARBA00023157"/>
    </source>
</evidence>
<keyword evidence="11 17" id="KW-0472">Membrane</keyword>